<gene>
    <name evidence="1" type="ORF">AS592_11465</name>
</gene>
<keyword evidence="2" id="KW-1185">Reference proteome</keyword>
<reference evidence="1 2" key="1">
    <citation type="submission" date="2015-11" db="EMBL/GenBank/DDBJ databases">
        <title>Draft genome of Sulfurovum riftiae 1812E, a member of the Epsilonproteobacteria isolated from the tube of the deep-sea hydrothermal vent tubewom Riftia pachyptila.</title>
        <authorList>
            <person name="Vetriani C."/>
            <person name="Giovannelli D."/>
        </authorList>
    </citation>
    <scope>NUCLEOTIDE SEQUENCE [LARGE SCALE GENOMIC DNA]</scope>
    <source>
        <strain evidence="1 2">1812E</strain>
    </source>
</reference>
<evidence type="ECO:0000313" key="2">
    <source>
        <dbReference type="Proteomes" id="UP000075359"/>
    </source>
</evidence>
<dbReference type="InterPro" id="IPR019619">
    <property type="entry name" value="DUF2490"/>
</dbReference>
<accession>A0A151CJU6</accession>
<evidence type="ECO:0008006" key="3">
    <source>
        <dbReference type="Google" id="ProtNLM"/>
    </source>
</evidence>
<organism evidence="1 2">
    <name type="scientific">Sulfurovum riftiae</name>
    <dbReference type="NCBI Taxonomy" id="1630136"/>
    <lineage>
        <taxon>Bacteria</taxon>
        <taxon>Pseudomonadati</taxon>
        <taxon>Campylobacterota</taxon>
        <taxon>Epsilonproteobacteria</taxon>
        <taxon>Campylobacterales</taxon>
        <taxon>Sulfurovaceae</taxon>
        <taxon>Sulfurovum</taxon>
    </lineage>
</organism>
<dbReference type="EMBL" id="LNKT01000001">
    <property type="protein sequence ID" value="KYJ87704.1"/>
    <property type="molecule type" value="Genomic_DNA"/>
</dbReference>
<dbReference type="AlphaFoldDB" id="A0A151CJU6"/>
<dbReference type="Proteomes" id="UP000075359">
    <property type="component" value="Unassembled WGS sequence"/>
</dbReference>
<proteinExistence type="predicted"/>
<sequence>MLPLLFSTSVAVTPLLVADEYAKQVVLEMYPKWYSGKDFTIQGNVGIEKIFKGNDWIQYYGKPSLTYALNKNWALHGGLGYYYTAYQNVNDTYEIRPFLGISHSSKWTDKWTTGTYFRTEERYHYSTGSNNRSNNTRLRLRIRTSYLFNPVTIPNRWHKVTLGVEGFKSYNTDNSLEQLYDYQTNITLGLERSLQKGQKLRFELAWKYKAALNQITDTDISTAFFKIQYYPSWGRWWRNKLRNRDIDE</sequence>
<protein>
    <recommendedName>
        <fullName evidence="3">Outer membrane protein beta-barrel domain-containing protein</fullName>
    </recommendedName>
</protein>
<dbReference type="Pfam" id="PF10677">
    <property type="entry name" value="DUF2490"/>
    <property type="match status" value="1"/>
</dbReference>
<name>A0A151CJU6_9BACT</name>
<comment type="caution">
    <text evidence="1">The sequence shown here is derived from an EMBL/GenBank/DDBJ whole genome shotgun (WGS) entry which is preliminary data.</text>
</comment>
<evidence type="ECO:0000313" key="1">
    <source>
        <dbReference type="EMBL" id="KYJ87704.1"/>
    </source>
</evidence>